<protein>
    <submittedName>
        <fullName evidence="2">Uncharacterized protein</fullName>
    </submittedName>
</protein>
<evidence type="ECO:0000313" key="2">
    <source>
        <dbReference type="EMBL" id="MEQ2283380.1"/>
    </source>
</evidence>
<keyword evidence="3" id="KW-1185">Reference proteome</keyword>
<accession>A0ABV0XPI7</accession>
<keyword evidence="1" id="KW-0812">Transmembrane</keyword>
<evidence type="ECO:0000313" key="3">
    <source>
        <dbReference type="Proteomes" id="UP001469553"/>
    </source>
</evidence>
<sequence length="88" mass="9686">KTTTSGPPTTRAPPPASAFMFIRLVCHLVVLVPYFISTLLLLSLYRQRTTDPGKVPPVSKITSSFHAGQGFYVDYDDVMTAVTTADYF</sequence>
<keyword evidence="1" id="KW-1133">Transmembrane helix</keyword>
<evidence type="ECO:0000256" key="1">
    <source>
        <dbReference type="SAM" id="Phobius"/>
    </source>
</evidence>
<dbReference type="EMBL" id="JAHRIP010010023">
    <property type="protein sequence ID" value="MEQ2283380.1"/>
    <property type="molecule type" value="Genomic_DNA"/>
</dbReference>
<feature type="non-terminal residue" evidence="2">
    <location>
        <position position="1"/>
    </location>
</feature>
<name>A0ABV0XPI7_9TELE</name>
<comment type="caution">
    <text evidence="2">The sequence shown here is derived from an EMBL/GenBank/DDBJ whole genome shotgun (WGS) entry which is preliminary data.</text>
</comment>
<organism evidence="2 3">
    <name type="scientific">Ameca splendens</name>
    <dbReference type="NCBI Taxonomy" id="208324"/>
    <lineage>
        <taxon>Eukaryota</taxon>
        <taxon>Metazoa</taxon>
        <taxon>Chordata</taxon>
        <taxon>Craniata</taxon>
        <taxon>Vertebrata</taxon>
        <taxon>Euteleostomi</taxon>
        <taxon>Actinopterygii</taxon>
        <taxon>Neopterygii</taxon>
        <taxon>Teleostei</taxon>
        <taxon>Neoteleostei</taxon>
        <taxon>Acanthomorphata</taxon>
        <taxon>Ovalentaria</taxon>
        <taxon>Atherinomorphae</taxon>
        <taxon>Cyprinodontiformes</taxon>
        <taxon>Goodeidae</taxon>
        <taxon>Ameca</taxon>
    </lineage>
</organism>
<feature type="transmembrane region" description="Helical" evidence="1">
    <location>
        <begin position="20"/>
        <end position="45"/>
    </location>
</feature>
<keyword evidence="1" id="KW-0472">Membrane</keyword>
<proteinExistence type="predicted"/>
<gene>
    <name evidence="2" type="ORF">AMECASPLE_010626</name>
</gene>
<dbReference type="Proteomes" id="UP001469553">
    <property type="component" value="Unassembled WGS sequence"/>
</dbReference>
<reference evidence="2 3" key="1">
    <citation type="submission" date="2021-06" db="EMBL/GenBank/DDBJ databases">
        <authorList>
            <person name="Palmer J.M."/>
        </authorList>
    </citation>
    <scope>NUCLEOTIDE SEQUENCE [LARGE SCALE GENOMIC DNA]</scope>
    <source>
        <strain evidence="2 3">AS_MEX2019</strain>
        <tissue evidence="2">Muscle</tissue>
    </source>
</reference>